<name>A0A438JU81_VITVI</name>
<dbReference type="EMBL" id="QGNW01000027">
    <property type="protein sequence ID" value="RVX12507.1"/>
    <property type="molecule type" value="Genomic_DNA"/>
</dbReference>
<dbReference type="Proteomes" id="UP000288805">
    <property type="component" value="Unassembled WGS sequence"/>
</dbReference>
<accession>A0A438JU81</accession>
<evidence type="ECO:0000313" key="2">
    <source>
        <dbReference type="EMBL" id="RVX12507.1"/>
    </source>
</evidence>
<gene>
    <name evidence="2" type="ORF">CK203_011512</name>
</gene>
<proteinExistence type="predicted"/>
<dbReference type="PANTHER" id="PTHR34222">
    <property type="entry name" value="GAG_PRE-INTEGRS DOMAIN-CONTAINING PROTEIN"/>
    <property type="match status" value="1"/>
</dbReference>
<feature type="region of interest" description="Disordered" evidence="1">
    <location>
        <begin position="1"/>
        <end position="23"/>
    </location>
</feature>
<feature type="region of interest" description="Disordered" evidence="1">
    <location>
        <begin position="205"/>
        <end position="224"/>
    </location>
</feature>
<evidence type="ECO:0000313" key="3">
    <source>
        <dbReference type="Proteomes" id="UP000288805"/>
    </source>
</evidence>
<feature type="region of interest" description="Disordered" evidence="1">
    <location>
        <begin position="131"/>
        <end position="188"/>
    </location>
</feature>
<sequence>MSKTSEVISTVPVSNVNTQSPSSGEYQNLQTWLWNSMQPEINYYKNFKMRYSKDAALLQLFVEHERIFDFLAGLNVEFDQVCVPILGKESLPPLNEVFSLIWAEEGQRTVMLDNPTSKSLAFATTTPSVLPIKNNGSNNNVDSRKNERPQPSSHKGIGNRSDQRGGQNMAHCDDDVASTTSNNGGFNKDKIERLRTLLSSIDKPSASCSLAQSGPDYEKDDWTC</sequence>
<evidence type="ECO:0000256" key="1">
    <source>
        <dbReference type="SAM" id="MobiDB-lite"/>
    </source>
</evidence>
<dbReference type="AlphaFoldDB" id="A0A438JU81"/>
<reference evidence="2 3" key="1">
    <citation type="journal article" date="2018" name="PLoS Genet.">
        <title>Population sequencing reveals clonal diversity and ancestral inbreeding in the grapevine cultivar Chardonnay.</title>
        <authorList>
            <person name="Roach M.J."/>
            <person name="Johnson D.L."/>
            <person name="Bohlmann J."/>
            <person name="van Vuuren H.J."/>
            <person name="Jones S.J."/>
            <person name="Pretorius I.S."/>
            <person name="Schmidt S.A."/>
            <person name="Borneman A.R."/>
        </authorList>
    </citation>
    <scope>NUCLEOTIDE SEQUENCE [LARGE SCALE GENOMIC DNA]</scope>
    <source>
        <strain evidence="3">cv. Chardonnay</strain>
        <tissue evidence="2">Leaf</tissue>
    </source>
</reference>
<dbReference type="PANTHER" id="PTHR34222:SF37">
    <property type="entry name" value="RETROTRANSPOSON GAG DOMAIN-CONTAINING PROTEIN"/>
    <property type="match status" value="1"/>
</dbReference>
<protein>
    <submittedName>
        <fullName evidence="2">Uncharacterized protein</fullName>
    </submittedName>
</protein>
<organism evidence="2 3">
    <name type="scientific">Vitis vinifera</name>
    <name type="common">Grape</name>
    <dbReference type="NCBI Taxonomy" id="29760"/>
    <lineage>
        <taxon>Eukaryota</taxon>
        <taxon>Viridiplantae</taxon>
        <taxon>Streptophyta</taxon>
        <taxon>Embryophyta</taxon>
        <taxon>Tracheophyta</taxon>
        <taxon>Spermatophyta</taxon>
        <taxon>Magnoliopsida</taxon>
        <taxon>eudicotyledons</taxon>
        <taxon>Gunneridae</taxon>
        <taxon>Pentapetalae</taxon>
        <taxon>rosids</taxon>
        <taxon>Vitales</taxon>
        <taxon>Vitaceae</taxon>
        <taxon>Viteae</taxon>
        <taxon>Vitis</taxon>
    </lineage>
</organism>
<feature type="compositionally biased region" description="Polar residues" evidence="1">
    <location>
        <begin position="131"/>
        <end position="141"/>
    </location>
</feature>
<comment type="caution">
    <text evidence="2">The sequence shown here is derived from an EMBL/GenBank/DDBJ whole genome shotgun (WGS) entry which is preliminary data.</text>
</comment>